<dbReference type="Pfam" id="PF18562">
    <property type="entry name" value="CIDR1_gamma"/>
    <property type="match status" value="1"/>
</dbReference>
<evidence type="ECO:0000256" key="2">
    <source>
        <dbReference type="SAM" id="MobiDB-lite"/>
    </source>
</evidence>
<name>W4IC45_PLAFA</name>
<evidence type="ECO:0000259" key="3">
    <source>
        <dbReference type="Pfam" id="PF03011"/>
    </source>
</evidence>
<dbReference type="FunFam" id="1.20.58.830:FF:000002">
    <property type="entry name" value="Erythrocyte membrane protein 1, PfEMP1"/>
    <property type="match status" value="1"/>
</dbReference>
<feature type="domain" description="Duffy-binding-like" evidence="3">
    <location>
        <begin position="650"/>
        <end position="812"/>
    </location>
</feature>
<sequence>MAPPSAVTDYSKATDAKDFLDIIGKDVYETVKKEAETYKGELEGKLSQVSVKSETASTDKPCTFDYDEHTTSANGNTKPCGKDGNDVKRFSKERVDEYDNKKMKCSNGGACAPLRRLSLCNKNMENMDTNNNDGKAKHDLLAEVCYAAKFEGQSIKTHYKRYDAEYPSDSSHTTCTALARSFADIGDIVRGKDLYLGNKKKNQTERDKLEQKLKDIFKQIHEGLTNGELKTRYRGDPDFLKLREDWWTANRETVWKAITCGTHDGDTYFHATCSDSHRKESCSQANHYCRCGDDKPGEDKPNIDPPTYFDYVPQYLRWFEEWAEDFCRKKKKYVNIVKTYCRGKDKDGKERYCSRNGYDCEKTISRIGKVRMGKGCTDCFFACYPYEKWIEKQKEQFDKQKERYDKEIKKYESGASGSGNGRAKRSVSTKVYDGYEKKFYLKLQSNGYGDVNDFLGLLSKEKACTAITDGGIINFKNVDRGKHSSGGTSDTSGTNDKEKGTFYRSEYCQPCPDCGVERDGNEWKEKDKSKEKCAGQILYKPKCDDVGTTINFLYSGDETNDIAKRLKEFCETQNGSVAGGSGTSGSNELYQKWKCYEIDELTKYGQDGVEDEDDVPSGGGLCILKKEKKGVEETNPQKEPDEIQKTFHNFFYYWVAHMLKDSIYWETQKLKSCISNGAKIRCRNNEKCKTDCGCFEKWVKQKETEWNPIKQQFRKQEGLDSEGGNSSHPSLNLHMTPDVVLEWILELEFSKENSTEDAENNVSAKEIDLINEMLEKEKSQVVGADSKKKNTIDLLIQHEEDDAKECKQKQDECNRQQENTGGAARSGPLTPGGPQSPGPEEPEEDDEDDDDDDDEEKAEESKAESKEETDVVEDQGEETAKEEEGTTQVNVCSIVEQALKLDNLTDACNLKYVKGKNYGWRCVPSGSTPESGGDKDGAICVPPRRRRLYVTPLTKWANNSGSNTAVGGKAPPASPPATASTSPQVALLRDAQVELRDAFIQSAAIETFFLWDRYKKIKEKEEAETDLVVRKTSNDPEQKQLEGGEIPNDFLRQMFYTLGDYRDILFGNNIGRFKDMKEVEKKIKSVFPNTQKTTGANTARELTREQWWNDYGEDIWKGMLCGLSYASKNKETVREKLTTEHQNSYNTVTINGGPSSGTSLSEFASRPTFFRWLEEWGEEFCRKKKIKIDKIINECRSHRGGHQYCSGDGYDCEDDRRRYNDMFAHLDCRDCERECRNYNKWIRNKKNEFDNQNNKYVNEIEKLISSLKNESDREFYNNLNEKGYTSINSFLESLNQGKVSQYNKDKNYKIDFKNPENTFNPSTYCKVCPFYGVTRARNGEYKPINSKLENTEEGEPTVFDILLDNGATDVTDKKLQEKCTEYGLYKDLRKQQWECQKQKDEIYQCNIINTVDHEHYDDKIPFNILFHRWINDFMQYYNKSKERITRCTKKSENKCECVKEWLEIKKQEWEKIKNYYNENLKTNNELIPSRVKSFFEQEPFHSLAEEAKKVVKCKGEQDKLWGCTGDNLDGNEKNCKDDFITNLIKKLTEKIGQCQSKHNGTDCSDTPQPQTLEDETLDDDIETEEVKAPNICPQQETAAQPEPEVEDDCKPAATPSDETPVLKPEEEAPAQQPPAQPLPQPKTPQREFTPSDWWKVMSASAFPWTVGVAFVALMVLEPSKRDTQNDIHNDIPSDIPNSDTPPPITDDEWNKLKKDFISNMLQNTQNTEPNILRDNVDNNTHPTTSHHNVEEKPFIMSIHDRNLFSGEEYNYDMFNSGNNPINISDSTNSMDSLTSNNHSPYNDKNDLYSGIDLINDALSGNHIDIYDEMLKRKENELFGTKHHTKHTNTYNVAKPARDDPITNQLELFHKWLDRHRDMCEKWKNNHERLPKLKELWENETHSGDINSGIPSGNHVLNTDVSIQIDMDNPKPKNEFTNMDTNPDKSTMDTILDDLEKYNEPYYYDFYKDDMIYYDVHDDEPSIDDIKMEVPNKVQIEMNVVNNKKDLLEEEYLISDIWNI</sequence>
<dbReference type="InterPro" id="IPR042202">
    <property type="entry name" value="Duffy-ag-bd_sf"/>
</dbReference>
<feature type="compositionally biased region" description="Acidic residues" evidence="2">
    <location>
        <begin position="840"/>
        <end position="858"/>
    </location>
</feature>
<dbReference type="SUPFAM" id="SSF140924">
    <property type="entry name" value="Duffy binding domain-like"/>
    <property type="match status" value="4"/>
</dbReference>
<dbReference type="Pfam" id="PF15445">
    <property type="entry name" value="ATS"/>
    <property type="match status" value="1"/>
</dbReference>
<feature type="coiled-coil region" evidence="1">
    <location>
        <begin position="1242"/>
        <end position="1273"/>
    </location>
</feature>
<feature type="domain" description="Duffy-antigen binding" evidence="4">
    <location>
        <begin position="109"/>
        <end position="317"/>
    </location>
</feature>
<proteinExistence type="predicted"/>
<dbReference type="Pfam" id="PF15447">
    <property type="entry name" value="NTS"/>
    <property type="match status" value="1"/>
</dbReference>
<evidence type="ECO:0000259" key="9">
    <source>
        <dbReference type="Pfam" id="PF22672"/>
    </source>
</evidence>
<accession>W4IC45</accession>
<feature type="region of interest" description="Disordered" evidence="2">
    <location>
        <begin position="959"/>
        <end position="981"/>
    </location>
</feature>
<feature type="domain" description="Plasmodium falciparum erythrocyte membrane protein 1 acidic terminal segment" evidence="5">
    <location>
        <begin position="1674"/>
        <end position="2019"/>
    </location>
</feature>
<feature type="domain" description="Plasmodium falciparum erythrocyte membrane protein-1 N-terminal segment" evidence="6">
    <location>
        <begin position="15"/>
        <end position="48"/>
    </location>
</feature>
<feature type="domain" description="Duffy-binding-like" evidence="3">
    <location>
        <begin position="1425"/>
        <end position="1560"/>
    </location>
</feature>
<dbReference type="Pfam" id="PF22672">
    <property type="entry name" value="DBL_C"/>
    <property type="match status" value="2"/>
</dbReference>
<dbReference type="InterPro" id="IPR041480">
    <property type="entry name" value="CIDR1_gamma"/>
</dbReference>
<feature type="domain" description="PfEMP1 CIDRalpha1" evidence="8">
    <location>
        <begin position="548"/>
        <end position="599"/>
    </location>
</feature>
<gene>
    <name evidence="10" type="ORF">PFNF135_04236</name>
</gene>
<feature type="compositionally biased region" description="Pro residues" evidence="2">
    <location>
        <begin position="1631"/>
        <end position="1642"/>
    </location>
</feature>
<dbReference type="GO" id="GO:0016020">
    <property type="term" value="C:membrane"/>
    <property type="evidence" value="ECO:0007669"/>
    <property type="project" value="InterPro"/>
</dbReference>
<evidence type="ECO:0000313" key="10">
    <source>
        <dbReference type="EMBL" id="ETW41251.1"/>
    </source>
</evidence>
<protein>
    <recommendedName>
        <fullName evidence="12">Erythrocyte membrane protein 1</fullName>
    </recommendedName>
</protein>
<dbReference type="Pfam" id="PF03011">
    <property type="entry name" value="PFEMP"/>
    <property type="match status" value="2"/>
</dbReference>
<dbReference type="InterPro" id="IPR044932">
    <property type="entry name" value="PfEMP1_ATS_sf"/>
</dbReference>
<dbReference type="Gene3D" id="1.20.58.830">
    <property type="match status" value="3"/>
</dbReference>
<feature type="domain" description="Duffy-binding-like" evidence="9">
    <location>
        <begin position="1175"/>
        <end position="1322"/>
    </location>
</feature>
<feature type="region of interest" description="Disordered" evidence="2">
    <location>
        <begin position="712"/>
        <end position="733"/>
    </location>
</feature>
<dbReference type="EMBL" id="KI926060">
    <property type="protein sequence ID" value="ETW41251.1"/>
    <property type="molecule type" value="Genomic_DNA"/>
</dbReference>
<evidence type="ECO:0000259" key="6">
    <source>
        <dbReference type="Pfam" id="PF15447"/>
    </source>
</evidence>
<dbReference type="InterPro" id="IPR054595">
    <property type="entry name" value="DBL_C"/>
</dbReference>
<dbReference type="InterPro" id="IPR004258">
    <property type="entry name" value="DBL"/>
</dbReference>
<dbReference type="FunFam" id="1.10.1900.40:FF:000002">
    <property type="entry name" value="Erythrocyte membrane protein 1, PfEMP1"/>
    <property type="match status" value="1"/>
</dbReference>
<dbReference type="Gene3D" id="1.20.58.1930">
    <property type="match status" value="1"/>
</dbReference>
<dbReference type="InterPro" id="IPR029211">
    <property type="entry name" value="PfEMP1_ATS"/>
</dbReference>
<keyword evidence="1" id="KW-0175">Coiled coil</keyword>
<evidence type="ECO:0000259" key="4">
    <source>
        <dbReference type="Pfam" id="PF05424"/>
    </source>
</evidence>
<feature type="compositionally biased region" description="Basic and acidic residues" evidence="2">
    <location>
        <begin position="806"/>
        <end position="815"/>
    </location>
</feature>
<dbReference type="InterPro" id="IPR049158">
    <property type="entry name" value="PfEMP1_CIDRalpha1_dom"/>
</dbReference>
<feature type="compositionally biased region" description="Basic and acidic residues" evidence="2">
    <location>
        <begin position="859"/>
        <end position="869"/>
    </location>
</feature>
<evidence type="ECO:0000259" key="8">
    <source>
        <dbReference type="Pfam" id="PF21807"/>
    </source>
</evidence>
<dbReference type="Proteomes" id="UP000019114">
    <property type="component" value="Unassembled WGS sequence"/>
</dbReference>
<reference evidence="10 11" key="1">
    <citation type="submission" date="2013-02" db="EMBL/GenBank/DDBJ databases">
        <title>The Genome Annotation of Plasmodium falciparum NF135/5.C10.</title>
        <authorList>
            <consortium name="The Broad Institute Genome Sequencing Platform"/>
            <consortium name="The Broad Institute Genome Sequencing Center for Infectious Disease"/>
            <person name="Neafsey D."/>
            <person name="Hoffman S."/>
            <person name="Volkman S."/>
            <person name="Rosenthal P."/>
            <person name="Walker B."/>
            <person name="Young S.K."/>
            <person name="Zeng Q."/>
            <person name="Gargeya S."/>
            <person name="Fitzgerald M."/>
            <person name="Haas B."/>
            <person name="Abouelleil A."/>
            <person name="Allen A.W."/>
            <person name="Alvarado L."/>
            <person name="Arachchi H.M."/>
            <person name="Berlin A.M."/>
            <person name="Chapman S.B."/>
            <person name="Gainer-Dewar J."/>
            <person name="Goldberg J."/>
            <person name="Griggs A."/>
            <person name="Gujja S."/>
            <person name="Hansen M."/>
            <person name="Howarth C."/>
            <person name="Imamovic A."/>
            <person name="Ireland A."/>
            <person name="Larimer J."/>
            <person name="McCowan C."/>
            <person name="Murphy C."/>
            <person name="Pearson M."/>
            <person name="Poon T.W."/>
            <person name="Priest M."/>
            <person name="Roberts A."/>
            <person name="Saif S."/>
            <person name="Shea T."/>
            <person name="Sisk P."/>
            <person name="Sykes S."/>
            <person name="Wortman J."/>
            <person name="Nusbaum C."/>
            <person name="Birren B."/>
        </authorList>
    </citation>
    <scope>NUCLEOTIDE SEQUENCE [LARGE SCALE GENOMIC DNA]</scope>
    <source>
        <strain evidence="10 11">NF135/5.C10</strain>
    </source>
</reference>
<dbReference type="GO" id="GO:0046789">
    <property type="term" value="F:host cell surface receptor binding"/>
    <property type="evidence" value="ECO:0007669"/>
    <property type="project" value="InterPro"/>
</dbReference>
<dbReference type="Gene3D" id="1.20.1310.20">
    <property type="entry name" value="Duffy-antigen binding domain"/>
    <property type="match status" value="2"/>
</dbReference>
<evidence type="ECO:0008006" key="12">
    <source>
        <dbReference type="Google" id="ProtNLM"/>
    </source>
</evidence>
<dbReference type="FunFam" id="1.10.1900.40:FF:000001">
    <property type="entry name" value="Erythrocyte membrane protein 1"/>
    <property type="match status" value="1"/>
</dbReference>
<evidence type="ECO:0000259" key="7">
    <source>
        <dbReference type="Pfam" id="PF18562"/>
    </source>
</evidence>
<dbReference type="FunFam" id="1.20.1310.20:FF:000001">
    <property type="entry name" value="Erythrocyte membrane protein 1, PfEMP1"/>
    <property type="match status" value="1"/>
</dbReference>
<dbReference type="Gene3D" id="1.10.1900.40">
    <property type="entry name" value="Acidic terminal segments, variant surface antigen of PfEMP1"/>
    <property type="match status" value="2"/>
</dbReference>
<evidence type="ECO:0000259" key="5">
    <source>
        <dbReference type="Pfam" id="PF15445"/>
    </source>
</evidence>
<evidence type="ECO:0000313" key="11">
    <source>
        <dbReference type="Proteomes" id="UP000019114"/>
    </source>
</evidence>
<feature type="region of interest" description="Disordered" evidence="2">
    <location>
        <begin position="1585"/>
        <end position="1648"/>
    </location>
</feature>
<feature type="region of interest" description="Disordered" evidence="2">
    <location>
        <begin position="806"/>
        <end position="887"/>
    </location>
</feature>
<dbReference type="Pfam" id="PF21807">
    <property type="entry name" value="PfEMP1_CIDRalpha1_dom"/>
    <property type="match status" value="1"/>
</dbReference>
<organism evidence="10 11">
    <name type="scientific">Plasmodium falciparum NF135/5.C10</name>
    <dbReference type="NCBI Taxonomy" id="1036726"/>
    <lineage>
        <taxon>Eukaryota</taxon>
        <taxon>Sar</taxon>
        <taxon>Alveolata</taxon>
        <taxon>Apicomplexa</taxon>
        <taxon>Aconoidasida</taxon>
        <taxon>Haemosporida</taxon>
        <taxon>Plasmodiidae</taxon>
        <taxon>Plasmodium</taxon>
        <taxon>Plasmodium (Laverania)</taxon>
    </lineage>
</organism>
<feature type="domain" description="Duffy-binding-like" evidence="9">
    <location>
        <begin position="321"/>
        <end position="479"/>
    </location>
</feature>
<evidence type="ECO:0000256" key="1">
    <source>
        <dbReference type="SAM" id="Coils"/>
    </source>
</evidence>
<feature type="domain" description="Duffy-antigen binding" evidence="4">
    <location>
        <begin position="939"/>
        <end position="1136"/>
    </location>
</feature>
<dbReference type="FunFam" id="1.20.58.830:FF:000009">
    <property type="entry name" value="Erythrocyte membrane protein 1, PfEMP1"/>
    <property type="match status" value="1"/>
</dbReference>
<dbReference type="InterPro" id="IPR008602">
    <property type="entry name" value="Duffy-antigen-binding"/>
</dbReference>
<reference evidence="10 11" key="2">
    <citation type="submission" date="2013-02" db="EMBL/GenBank/DDBJ databases">
        <title>The Genome Sequence of Plasmodium falciparum NF135/5.C10.</title>
        <authorList>
            <consortium name="The Broad Institute Genome Sequencing Platform"/>
            <consortium name="The Broad Institute Genome Sequencing Center for Infectious Disease"/>
            <person name="Neafsey D."/>
            <person name="Cheeseman I."/>
            <person name="Volkman S."/>
            <person name="Adams J."/>
            <person name="Walker B."/>
            <person name="Young S.K."/>
            <person name="Zeng Q."/>
            <person name="Gargeya S."/>
            <person name="Fitzgerald M."/>
            <person name="Haas B."/>
            <person name="Abouelleil A."/>
            <person name="Alvarado L."/>
            <person name="Arachchi H.M."/>
            <person name="Berlin A.M."/>
            <person name="Chapman S.B."/>
            <person name="Dewar J."/>
            <person name="Goldberg J."/>
            <person name="Griggs A."/>
            <person name="Gujja S."/>
            <person name="Hansen M."/>
            <person name="Howarth C."/>
            <person name="Imamovic A."/>
            <person name="Larimer J."/>
            <person name="McCowan C."/>
            <person name="Murphy C."/>
            <person name="Neiman D."/>
            <person name="Pearson M."/>
            <person name="Priest M."/>
            <person name="Roberts A."/>
            <person name="Saif S."/>
            <person name="Shea T."/>
            <person name="Sisk P."/>
            <person name="Sykes S."/>
            <person name="Wortman J."/>
            <person name="Nusbaum C."/>
            <person name="Birren B."/>
        </authorList>
    </citation>
    <scope>NUCLEOTIDE SEQUENCE [LARGE SCALE GENOMIC DNA]</scope>
    <source>
        <strain evidence="10 11">NF135/5.C10</strain>
    </source>
</reference>
<dbReference type="Pfam" id="PF05424">
    <property type="entry name" value="Duffy_binding"/>
    <property type="match status" value="2"/>
</dbReference>
<dbReference type="InterPro" id="IPR029210">
    <property type="entry name" value="PfEMP1_NTS"/>
</dbReference>
<feature type="domain" description="Cysteine-rich interdomain region 1 gamma" evidence="7">
    <location>
        <begin position="1364"/>
        <end position="1399"/>
    </location>
</feature>
<dbReference type="FunFam" id="1.20.58.830:FF:000004">
    <property type="entry name" value="Erythrocyte membrane protein 1, PfEMP1"/>
    <property type="match status" value="1"/>
</dbReference>